<sequence length="47" mass="5618">MKTGIRYTLVLGYIRYFVYLDKLLSEFGIIPKVWGVKFLSIQFHYSI</sequence>
<organism evidence="1 2">
    <name type="scientific">Sphingobacterium multivorum</name>
    <dbReference type="NCBI Taxonomy" id="28454"/>
    <lineage>
        <taxon>Bacteria</taxon>
        <taxon>Pseudomonadati</taxon>
        <taxon>Bacteroidota</taxon>
        <taxon>Sphingobacteriia</taxon>
        <taxon>Sphingobacteriales</taxon>
        <taxon>Sphingobacteriaceae</taxon>
        <taxon>Sphingobacterium</taxon>
    </lineage>
</organism>
<protein>
    <submittedName>
        <fullName evidence="1">Uncharacterized protein</fullName>
    </submittedName>
</protein>
<name>A0A654DPG1_SPHMU</name>
<dbReference type="EMBL" id="CABWMV010000027">
    <property type="protein sequence ID" value="VXD07275.1"/>
    <property type="molecule type" value="Genomic_DNA"/>
</dbReference>
<reference evidence="1 2" key="1">
    <citation type="submission" date="2019-10" db="EMBL/GenBank/DDBJ databases">
        <authorList>
            <person name="Karimi E."/>
        </authorList>
    </citation>
    <scope>NUCLEOTIDE SEQUENCE [LARGE SCALE GENOMIC DNA]</scope>
    <source>
        <strain evidence="1">Sphingobacterium sp. 8BC</strain>
    </source>
</reference>
<accession>A0A654DPG1</accession>
<evidence type="ECO:0000313" key="1">
    <source>
        <dbReference type="EMBL" id="VXD07275.1"/>
    </source>
</evidence>
<dbReference type="Proteomes" id="UP000432350">
    <property type="component" value="Unassembled WGS sequence"/>
</dbReference>
<dbReference type="AlphaFoldDB" id="A0A654DPG1"/>
<gene>
    <name evidence="1" type="ORF">SPHINGO8BC_80138</name>
</gene>
<evidence type="ECO:0000313" key="2">
    <source>
        <dbReference type="Proteomes" id="UP000432350"/>
    </source>
</evidence>
<proteinExistence type="predicted"/>